<reference evidence="8 9" key="1">
    <citation type="journal article" date="2016" name="Sci. Rep.">
        <title>The genome sequence of the outbreeding globe artichoke constructed de novo incorporating a phase-aware low-pass sequencing strategy of F1 progeny.</title>
        <authorList>
            <person name="Scaglione D."/>
            <person name="Reyes-Chin-Wo S."/>
            <person name="Acquadro A."/>
            <person name="Froenicke L."/>
            <person name="Portis E."/>
            <person name="Beitel C."/>
            <person name="Tirone M."/>
            <person name="Mauro R."/>
            <person name="Lo Monaco A."/>
            <person name="Mauromicale G."/>
            <person name="Faccioli P."/>
            <person name="Cattivelli L."/>
            <person name="Rieseberg L."/>
            <person name="Michelmore R."/>
            <person name="Lanteri S."/>
        </authorList>
    </citation>
    <scope>NUCLEOTIDE SEQUENCE [LARGE SCALE GENOMIC DNA]</scope>
    <source>
        <strain evidence="8">2C</strain>
    </source>
</reference>
<dbReference type="OMA" id="NYAKYCT"/>
<dbReference type="OrthoDB" id="25818at2759"/>
<dbReference type="Pfam" id="PF06426">
    <property type="entry name" value="SATase_N"/>
    <property type="match status" value="1"/>
</dbReference>
<evidence type="ECO:0000259" key="7">
    <source>
        <dbReference type="SMART" id="SM00971"/>
    </source>
</evidence>
<comment type="similarity">
    <text evidence="2">Belongs to the transferase hexapeptide repeat family.</text>
</comment>
<proteinExistence type="inferred from homology"/>
<dbReference type="GO" id="GO:0005737">
    <property type="term" value="C:cytoplasm"/>
    <property type="evidence" value="ECO:0007669"/>
    <property type="project" value="InterPro"/>
</dbReference>
<organism evidence="8 9">
    <name type="scientific">Cynara cardunculus var. scolymus</name>
    <name type="common">Globe artichoke</name>
    <name type="synonym">Cynara scolymus</name>
    <dbReference type="NCBI Taxonomy" id="59895"/>
    <lineage>
        <taxon>Eukaryota</taxon>
        <taxon>Viridiplantae</taxon>
        <taxon>Streptophyta</taxon>
        <taxon>Embryophyta</taxon>
        <taxon>Tracheophyta</taxon>
        <taxon>Spermatophyta</taxon>
        <taxon>Magnoliopsida</taxon>
        <taxon>eudicotyledons</taxon>
        <taxon>Gunneridae</taxon>
        <taxon>Pentapetalae</taxon>
        <taxon>asterids</taxon>
        <taxon>campanulids</taxon>
        <taxon>Asterales</taxon>
        <taxon>Asteraceae</taxon>
        <taxon>Carduoideae</taxon>
        <taxon>Cardueae</taxon>
        <taxon>Carduinae</taxon>
        <taxon>Cynara</taxon>
    </lineage>
</organism>
<dbReference type="InterPro" id="IPR001451">
    <property type="entry name" value="Hexapep"/>
</dbReference>
<comment type="caution">
    <text evidence="8">The sequence shown here is derived from an EMBL/GenBank/DDBJ whole genome shotgun (WGS) entry which is preliminary data.</text>
</comment>
<dbReference type="Pfam" id="PF14602">
    <property type="entry name" value="Hexapep_2"/>
    <property type="match status" value="1"/>
</dbReference>
<dbReference type="InterPro" id="IPR005881">
    <property type="entry name" value="Ser_O-AcTrfase"/>
</dbReference>
<keyword evidence="4" id="KW-0028">Amino-acid biosynthesis</keyword>
<evidence type="ECO:0000256" key="5">
    <source>
        <dbReference type="ARBA" id="ARBA00022679"/>
    </source>
</evidence>
<dbReference type="NCBIfam" id="NF041874">
    <property type="entry name" value="EPS_EpsC"/>
    <property type="match status" value="1"/>
</dbReference>
<dbReference type="UniPathway" id="UPA00136">
    <property type="reaction ID" value="UER00199"/>
</dbReference>
<dbReference type="Gene3D" id="2.160.10.10">
    <property type="entry name" value="Hexapeptide repeat proteins"/>
    <property type="match status" value="1"/>
</dbReference>
<protein>
    <recommendedName>
        <fullName evidence="3">serine O-acetyltransferase</fullName>
        <ecNumber evidence="3">2.3.1.30</ecNumber>
    </recommendedName>
</protein>
<dbReference type="Pfam" id="PF00132">
    <property type="entry name" value="Hexapep"/>
    <property type="match status" value="1"/>
</dbReference>
<dbReference type="EC" id="2.3.1.30" evidence="3"/>
<dbReference type="PROSITE" id="PS00101">
    <property type="entry name" value="HEXAPEP_TRANSFERASES"/>
    <property type="match status" value="1"/>
</dbReference>
<sequence length="317" mass="34497">MTACIHRCRPQVLEFESNHSYSNFCYSDQFSCKPISSFVHKHQDEDEDDDLWLKIRDEARSDIDQEPILANCYFTAILSHFSIESGLADLLSLKLSSVSLASGTLYDLFVGVLAEDQEIVRAVKDDLRAVKERDPACISYVHCFLNYKGFLGCQAHRIAHKLWSENRKSLAFLIQNRVSEVFGLDIHPGAKIGRGLMLDHATGVVIGETAVIGNNVSILHNVTLGGTGKSGGDRHPKIGDGVLIGAGSSILGNLRIGEGAKIGAGSVVLKDVPARTTAVGNPAKLIGGKENPVKVDKIPSLTMDHVQYVNGWSNYVI</sequence>
<evidence type="ECO:0000256" key="1">
    <source>
        <dbReference type="ARBA" id="ARBA00004876"/>
    </source>
</evidence>
<dbReference type="CDD" id="cd03354">
    <property type="entry name" value="LbH_SAT"/>
    <property type="match status" value="1"/>
</dbReference>
<evidence type="ECO:0000256" key="2">
    <source>
        <dbReference type="ARBA" id="ARBA00007274"/>
    </source>
</evidence>
<comment type="pathway">
    <text evidence="1">Amino-acid biosynthesis; L-cysteine biosynthesis; L-cysteine from L-serine: step 1/2.</text>
</comment>
<dbReference type="InterPro" id="IPR010493">
    <property type="entry name" value="Ser_AcTrfase_N"/>
</dbReference>
<name>A0A118K150_CYNCS</name>
<evidence type="ECO:0000313" key="9">
    <source>
        <dbReference type="Proteomes" id="UP000243975"/>
    </source>
</evidence>
<keyword evidence="9" id="KW-1185">Reference proteome</keyword>
<dbReference type="GO" id="GO:0009001">
    <property type="term" value="F:serine O-acetyltransferase activity"/>
    <property type="evidence" value="ECO:0007669"/>
    <property type="project" value="UniProtKB-EC"/>
</dbReference>
<dbReference type="SMART" id="SM00971">
    <property type="entry name" value="SATase_N"/>
    <property type="match status" value="1"/>
</dbReference>
<dbReference type="InterPro" id="IPR045304">
    <property type="entry name" value="LbH_SAT"/>
</dbReference>
<evidence type="ECO:0000256" key="6">
    <source>
        <dbReference type="ARBA" id="ARBA00023315"/>
    </source>
</evidence>
<dbReference type="GO" id="GO:0006535">
    <property type="term" value="P:cysteine biosynthetic process from serine"/>
    <property type="evidence" value="ECO:0007669"/>
    <property type="project" value="InterPro"/>
</dbReference>
<evidence type="ECO:0000313" key="8">
    <source>
        <dbReference type="EMBL" id="KVI02325.1"/>
    </source>
</evidence>
<feature type="domain" description="Serine acetyltransferase N-terminal" evidence="7">
    <location>
        <begin position="51"/>
        <end position="155"/>
    </location>
</feature>
<dbReference type="InterPro" id="IPR011004">
    <property type="entry name" value="Trimer_LpxA-like_sf"/>
</dbReference>
<dbReference type="Gramene" id="KVI02325">
    <property type="protein sequence ID" value="KVI02325"/>
    <property type="gene ID" value="Ccrd_019390"/>
</dbReference>
<dbReference type="NCBIfam" id="TIGR01172">
    <property type="entry name" value="cysE"/>
    <property type="match status" value="1"/>
</dbReference>
<evidence type="ECO:0000256" key="4">
    <source>
        <dbReference type="ARBA" id="ARBA00022605"/>
    </source>
</evidence>
<evidence type="ECO:0000256" key="3">
    <source>
        <dbReference type="ARBA" id="ARBA00013266"/>
    </source>
</evidence>
<dbReference type="EMBL" id="LEKV01002657">
    <property type="protein sequence ID" value="KVI02325.1"/>
    <property type="molecule type" value="Genomic_DNA"/>
</dbReference>
<dbReference type="SUPFAM" id="SSF51161">
    <property type="entry name" value="Trimeric LpxA-like enzymes"/>
    <property type="match status" value="1"/>
</dbReference>
<gene>
    <name evidence="8" type="ORF">Ccrd_019390</name>
</gene>
<keyword evidence="6" id="KW-0012">Acyltransferase</keyword>
<dbReference type="AlphaFoldDB" id="A0A118K150"/>
<dbReference type="Gene3D" id="1.10.3130.10">
    <property type="entry name" value="serine acetyltransferase, domain 1"/>
    <property type="match status" value="1"/>
</dbReference>
<dbReference type="PANTHER" id="PTHR42811">
    <property type="entry name" value="SERINE ACETYLTRANSFERASE"/>
    <property type="match status" value="1"/>
</dbReference>
<accession>A0A118K150</accession>
<dbReference type="Proteomes" id="UP000243975">
    <property type="component" value="Unassembled WGS sequence"/>
</dbReference>
<dbReference type="InterPro" id="IPR018357">
    <property type="entry name" value="Hexapep_transf_CS"/>
</dbReference>
<keyword evidence="5 8" id="KW-0808">Transferase</keyword>
<dbReference type="InterPro" id="IPR053376">
    <property type="entry name" value="Serine_acetyltransferase"/>
</dbReference>
<dbReference type="FunFam" id="2.160.10.10:FF:000002">
    <property type="entry name" value="Serine acetyltransferase"/>
    <property type="match status" value="1"/>
</dbReference>
<dbReference type="InterPro" id="IPR042122">
    <property type="entry name" value="Ser_AcTrfase_N_sf"/>
</dbReference>
<dbReference type="STRING" id="59895.A0A118K150"/>